<feature type="region of interest" description="Disordered" evidence="1">
    <location>
        <begin position="275"/>
        <end position="322"/>
    </location>
</feature>
<feature type="compositionally biased region" description="Low complexity" evidence="1">
    <location>
        <begin position="727"/>
        <end position="742"/>
    </location>
</feature>
<keyword evidence="3" id="KW-1185">Reference proteome</keyword>
<feature type="region of interest" description="Disordered" evidence="1">
    <location>
        <begin position="713"/>
        <end position="761"/>
    </location>
</feature>
<reference evidence="2 3" key="1">
    <citation type="submission" date="2019-06" db="EMBL/GenBank/DDBJ databases">
        <title>Quisquiliibacterium sp. nov., isolated from a maize field.</title>
        <authorList>
            <person name="Lin S.-Y."/>
            <person name="Tsai C.-F."/>
            <person name="Young C.-C."/>
        </authorList>
    </citation>
    <scope>NUCLEOTIDE SEQUENCE [LARGE SCALE GENOMIC DNA]</scope>
    <source>
        <strain evidence="2 3">CC-CFT501</strain>
    </source>
</reference>
<protein>
    <submittedName>
        <fullName evidence="2">DUF1631 domain-containing protein</fullName>
    </submittedName>
</protein>
<evidence type="ECO:0000256" key="1">
    <source>
        <dbReference type="SAM" id="MobiDB-lite"/>
    </source>
</evidence>
<feature type="region of interest" description="Disordered" evidence="1">
    <location>
        <begin position="573"/>
        <end position="592"/>
    </location>
</feature>
<feature type="compositionally biased region" description="Basic and acidic residues" evidence="1">
    <location>
        <begin position="305"/>
        <end position="315"/>
    </location>
</feature>
<feature type="compositionally biased region" description="Low complexity" evidence="1">
    <location>
        <begin position="1"/>
        <end position="46"/>
    </location>
</feature>
<organism evidence="2 3">
    <name type="scientific">Zeimonas arvi</name>
    <dbReference type="NCBI Taxonomy" id="2498847"/>
    <lineage>
        <taxon>Bacteria</taxon>
        <taxon>Pseudomonadati</taxon>
        <taxon>Pseudomonadota</taxon>
        <taxon>Betaproteobacteria</taxon>
        <taxon>Burkholderiales</taxon>
        <taxon>Burkholderiaceae</taxon>
        <taxon>Zeimonas</taxon>
    </lineage>
</organism>
<accession>A0A5C8P115</accession>
<dbReference type="InterPro" id="IPR012434">
    <property type="entry name" value="DUF1631"/>
</dbReference>
<gene>
    <name evidence="2" type="ORF">FHP08_05165</name>
</gene>
<name>A0A5C8P115_9BURK</name>
<sequence>MRCRCTARATTTGTPRTASPIEACRPGARPPAAAASRSAWTSSSPAGWGASISSRRRGPASGSIAPTVNDADPTRPAEPSRPLLFARVREALGTASSRALREALIAISHDLERGADAALDGRERQSMLSAAIQLGRDPIGRSARVPEELSRRVLRCLELSRTRGGEGTALSLLGHEALEAQILAGSLAAAIREGAGVQYDDYVNRVRRIASGDWSDDDANPLGARTIAAAIVSAVSGVAETANTRLALRQSLCRHMAGPIAAAIASADAMLEAEGVSSAPERPAVELDEDDWAEEGEPDAFGARPESESGPRAESGRPAAGAAEPVLPIEEPAAREAPAGPASLPPPPAGDEGRAETDVGVAERVASVDRDAAMLGSSPLSALRAPPSGAALSVLQPVAALERDAVALAHSAGVAPYTREARAEFFGRARGGLSRAGASPAQLAVVDVVAAMFDYVVDDRRMPEPAKPLVWRLQQPALALSLLDPGYLGDEPRSLRRLVEHVGAISVAFAEDLTRGSELHRRLETIVRAVEVVTGALQTRSSVIARQVEREYARAAQHVGQLIERVARERQSLETAPDRRNRRDYSRRPGPDRERLVTERIRELIERRLSGSEVPESVREFLQNVWLRHLRTAALRSGEDSTDFRVAMQVVDDLVWSLDGRDGGSRRELAERIPPLIRLIGQGVNEIGAKDDEYRAFFDELFLIHLRRMQRKRGRPDGARSPAADRGAPSGAAESAPMAAPGARRDDQAAQTETGEPEHADRRLLEILGSLDLEDLAPAPRRLPLDGNEAFTQLGRGDWVELLGRDDRSSYAKVAWINQRRTVALLVRRGDRRALSMRMDDLKVRFLSQRAFLIASGL</sequence>
<dbReference type="OrthoDB" id="6188167at2"/>
<dbReference type="AlphaFoldDB" id="A0A5C8P115"/>
<feature type="compositionally biased region" description="Acidic residues" evidence="1">
    <location>
        <begin position="286"/>
        <end position="298"/>
    </location>
</feature>
<feature type="region of interest" description="Disordered" evidence="1">
    <location>
        <begin position="335"/>
        <end position="358"/>
    </location>
</feature>
<proteinExistence type="predicted"/>
<feature type="region of interest" description="Disordered" evidence="1">
    <location>
        <begin position="1"/>
        <end position="80"/>
    </location>
</feature>
<dbReference type="Proteomes" id="UP000321548">
    <property type="component" value="Unassembled WGS sequence"/>
</dbReference>
<dbReference type="EMBL" id="VDUY01000002">
    <property type="protein sequence ID" value="TXL67014.1"/>
    <property type="molecule type" value="Genomic_DNA"/>
</dbReference>
<dbReference type="Pfam" id="PF07793">
    <property type="entry name" value="DUF1631"/>
    <property type="match status" value="1"/>
</dbReference>
<comment type="caution">
    <text evidence="2">The sequence shown here is derived from an EMBL/GenBank/DDBJ whole genome shotgun (WGS) entry which is preliminary data.</text>
</comment>
<evidence type="ECO:0000313" key="2">
    <source>
        <dbReference type="EMBL" id="TXL67014.1"/>
    </source>
</evidence>
<evidence type="ECO:0000313" key="3">
    <source>
        <dbReference type="Proteomes" id="UP000321548"/>
    </source>
</evidence>